<reference evidence="4 5" key="1">
    <citation type="submission" date="2019-03" db="EMBL/GenBank/DDBJ databases">
        <title>Single cell metagenomics reveals metabolic interactions within the superorganism composed of flagellate Streblomastix strix and complex community of Bacteroidetes bacteria on its surface.</title>
        <authorList>
            <person name="Treitli S.C."/>
            <person name="Kolisko M."/>
            <person name="Husnik F."/>
            <person name="Keeling P."/>
            <person name="Hampl V."/>
        </authorList>
    </citation>
    <scope>NUCLEOTIDE SEQUENCE [LARGE SCALE GENOMIC DNA]</scope>
    <source>
        <strain evidence="4">ST1C</strain>
    </source>
</reference>
<accession>A0A5J4UI78</accession>
<name>A0A5J4UI78_9EUKA</name>
<evidence type="ECO:0000313" key="5">
    <source>
        <dbReference type="Proteomes" id="UP000324800"/>
    </source>
</evidence>
<evidence type="ECO:0000256" key="1">
    <source>
        <dbReference type="ARBA" id="ARBA00022737"/>
    </source>
</evidence>
<gene>
    <name evidence="4" type="ORF">EZS28_033947</name>
</gene>
<organism evidence="4 5">
    <name type="scientific">Streblomastix strix</name>
    <dbReference type="NCBI Taxonomy" id="222440"/>
    <lineage>
        <taxon>Eukaryota</taxon>
        <taxon>Metamonada</taxon>
        <taxon>Preaxostyla</taxon>
        <taxon>Oxymonadida</taxon>
        <taxon>Streblomastigidae</taxon>
        <taxon>Streblomastix</taxon>
    </lineage>
</organism>
<dbReference type="EMBL" id="SNRW01015300">
    <property type="protein sequence ID" value="KAA6370526.1"/>
    <property type="molecule type" value="Genomic_DNA"/>
</dbReference>
<dbReference type="InterPro" id="IPR004018">
    <property type="entry name" value="RPEL_repeat"/>
</dbReference>
<feature type="region of interest" description="Disordered" evidence="3">
    <location>
        <begin position="165"/>
        <end position="203"/>
    </location>
</feature>
<evidence type="ECO:0000256" key="3">
    <source>
        <dbReference type="SAM" id="MobiDB-lite"/>
    </source>
</evidence>
<dbReference type="PROSITE" id="PS51073">
    <property type="entry name" value="RPEL"/>
    <property type="match status" value="1"/>
</dbReference>
<sequence>MMTNVTEGYTFVPVVYSELETMPSFQLKLPSDLLVGDARISAQVDQELRRILSAPDSTIKLNNSHMRDIRPISAFHSEDDVEKITLNEFIQSGGCLTIQVRDQTQKEGYFSQGIHRADVAVSLFVTARSAQQRLEKELTTIRAQRDRIKEQCVLLSDKLREEKQNIENEQQKVKEGLQRERDASSSESSPESSQSASSQSSIFQVNSGETQAFIQKRKAVEIEFEQRPSKDELLRMNYIKNLASTRQLHPIQSTLHLSLQRDMLSRKLNRRAEKKELVAKGVLEVGPPNFQALHKQLQQQVTRDQFAKKWRIGRRSLE</sequence>
<feature type="compositionally biased region" description="Low complexity" evidence="3">
    <location>
        <begin position="185"/>
        <end position="201"/>
    </location>
</feature>
<dbReference type="AlphaFoldDB" id="A0A5J4UI78"/>
<feature type="repeat" description="RPEL" evidence="2">
    <location>
        <begin position="262"/>
        <end position="287"/>
    </location>
</feature>
<comment type="caution">
    <text evidence="4">The sequence shown here is derived from an EMBL/GenBank/DDBJ whole genome shotgun (WGS) entry which is preliminary data.</text>
</comment>
<protein>
    <submittedName>
        <fullName evidence="4">Uncharacterized protein</fullName>
    </submittedName>
</protein>
<dbReference type="Proteomes" id="UP000324800">
    <property type="component" value="Unassembled WGS sequence"/>
</dbReference>
<feature type="compositionally biased region" description="Basic and acidic residues" evidence="3">
    <location>
        <begin position="165"/>
        <end position="184"/>
    </location>
</feature>
<evidence type="ECO:0000256" key="2">
    <source>
        <dbReference type="PROSITE-ProRule" id="PRU00401"/>
    </source>
</evidence>
<keyword evidence="1" id="KW-0677">Repeat</keyword>
<proteinExistence type="predicted"/>
<evidence type="ECO:0000313" key="4">
    <source>
        <dbReference type="EMBL" id="KAA6370526.1"/>
    </source>
</evidence>